<accession>A0A1G2MHY8</accession>
<dbReference type="EMBL" id="MHRK01000047">
    <property type="protein sequence ID" value="OHA22789.1"/>
    <property type="molecule type" value="Genomic_DNA"/>
</dbReference>
<dbReference type="GO" id="GO:0005524">
    <property type="term" value="F:ATP binding"/>
    <property type="evidence" value="ECO:0007669"/>
    <property type="project" value="UniProtKB-UniRule"/>
</dbReference>
<evidence type="ECO:0000256" key="1">
    <source>
        <dbReference type="PROSITE-ProRule" id="PRU00409"/>
    </source>
</evidence>
<evidence type="ECO:0000259" key="2">
    <source>
        <dbReference type="PROSITE" id="PS50975"/>
    </source>
</evidence>
<feature type="domain" description="ATP-grasp" evidence="2">
    <location>
        <begin position="79"/>
        <end position="278"/>
    </location>
</feature>
<dbReference type="SUPFAM" id="SSF56059">
    <property type="entry name" value="Glutathione synthetase ATP-binding domain-like"/>
    <property type="match status" value="1"/>
</dbReference>
<keyword evidence="1" id="KW-0547">Nucleotide-binding</keyword>
<dbReference type="PROSITE" id="PS50975">
    <property type="entry name" value="ATP_GRASP"/>
    <property type="match status" value="1"/>
</dbReference>
<dbReference type="PANTHER" id="PTHR21621:SF0">
    <property type="entry name" value="BETA-CITRYLGLUTAMATE SYNTHASE B-RELATED"/>
    <property type="match status" value="1"/>
</dbReference>
<dbReference type="GO" id="GO:0009432">
    <property type="term" value="P:SOS response"/>
    <property type="evidence" value="ECO:0007669"/>
    <property type="project" value="TreeGrafter"/>
</dbReference>
<dbReference type="Gene3D" id="3.30.470.20">
    <property type="entry name" value="ATP-grasp fold, B domain"/>
    <property type="match status" value="1"/>
</dbReference>
<sequence>MIHQTTNTRCLIKAARNLGLRVEIFDKNGNFVMVREGEKKLFFANYATPFNSASVEKICKDKEFTHLLLESVVRMPRAKGFFDPLYNEGGEIKNGRDTLASLTQKIMESFTLPLILKPNSRARGLNVALCIESRHVYDALERIFDHRSEYYDYVALAEEYVKIDKEYRVVVYDKKIALLYEKDISGAEFNGNLSPLHWDGAKAVIIEDENLKKKLAEFISPIFDQFELNFAGLDIIIGKDSKIYLLEVNTQIGFANFVKDNGEKPLIEFYEKIFKPTLYE</sequence>
<evidence type="ECO:0000313" key="3">
    <source>
        <dbReference type="EMBL" id="OHA22789.1"/>
    </source>
</evidence>
<dbReference type="Pfam" id="PF08443">
    <property type="entry name" value="RimK"/>
    <property type="match status" value="1"/>
</dbReference>
<comment type="caution">
    <text evidence="3">The sequence shown here is derived from an EMBL/GenBank/DDBJ whole genome shotgun (WGS) entry which is preliminary data.</text>
</comment>
<name>A0A1G2MHY8_9BACT</name>
<dbReference type="GO" id="GO:0005737">
    <property type="term" value="C:cytoplasm"/>
    <property type="evidence" value="ECO:0007669"/>
    <property type="project" value="TreeGrafter"/>
</dbReference>
<organism evidence="3 4">
    <name type="scientific">Candidatus Taylorbacteria bacterium RIFCSPHIGHO2_02_FULL_43_32b</name>
    <dbReference type="NCBI Taxonomy" id="1802306"/>
    <lineage>
        <taxon>Bacteria</taxon>
        <taxon>Candidatus Tayloriibacteriota</taxon>
    </lineage>
</organism>
<protein>
    <recommendedName>
        <fullName evidence="2">ATP-grasp domain-containing protein</fullName>
    </recommendedName>
</protein>
<dbReference type="AlphaFoldDB" id="A0A1G2MHY8"/>
<dbReference type="PANTHER" id="PTHR21621">
    <property type="entry name" value="RIBOSOMAL PROTEIN S6 MODIFICATION PROTEIN"/>
    <property type="match status" value="1"/>
</dbReference>
<gene>
    <name evidence="3" type="ORF">A3C72_02645</name>
</gene>
<evidence type="ECO:0000313" key="4">
    <source>
        <dbReference type="Proteomes" id="UP000177130"/>
    </source>
</evidence>
<proteinExistence type="predicted"/>
<keyword evidence="1" id="KW-0067">ATP-binding</keyword>
<dbReference type="STRING" id="1802306.A3C72_02645"/>
<dbReference type="GO" id="GO:0046872">
    <property type="term" value="F:metal ion binding"/>
    <property type="evidence" value="ECO:0007669"/>
    <property type="project" value="InterPro"/>
</dbReference>
<dbReference type="GO" id="GO:0018169">
    <property type="term" value="F:ribosomal S6-glutamic acid ligase activity"/>
    <property type="evidence" value="ECO:0007669"/>
    <property type="project" value="TreeGrafter"/>
</dbReference>
<reference evidence="3 4" key="1">
    <citation type="journal article" date="2016" name="Nat. Commun.">
        <title>Thousands of microbial genomes shed light on interconnected biogeochemical processes in an aquifer system.</title>
        <authorList>
            <person name="Anantharaman K."/>
            <person name="Brown C.T."/>
            <person name="Hug L.A."/>
            <person name="Sharon I."/>
            <person name="Castelle C.J."/>
            <person name="Probst A.J."/>
            <person name="Thomas B.C."/>
            <person name="Singh A."/>
            <person name="Wilkins M.J."/>
            <person name="Karaoz U."/>
            <person name="Brodie E.L."/>
            <person name="Williams K.H."/>
            <person name="Hubbard S.S."/>
            <person name="Banfield J.F."/>
        </authorList>
    </citation>
    <scope>NUCLEOTIDE SEQUENCE [LARGE SCALE GENOMIC DNA]</scope>
</reference>
<dbReference type="Proteomes" id="UP000177130">
    <property type="component" value="Unassembled WGS sequence"/>
</dbReference>
<dbReference type="InterPro" id="IPR011761">
    <property type="entry name" value="ATP-grasp"/>
</dbReference>
<dbReference type="InterPro" id="IPR013651">
    <property type="entry name" value="ATP-grasp_RimK-type"/>
</dbReference>